<dbReference type="GO" id="GO:0005524">
    <property type="term" value="F:ATP binding"/>
    <property type="evidence" value="ECO:0007669"/>
    <property type="project" value="UniProtKB-KW"/>
</dbReference>
<sequence length="322" mass="32788">MTRVDLAGGSTRTGRPATGAGSGGASAYGEGPNGLDASRLQFTRGGRLVVDGVDITAPPGSVSALLGPNGAGKSTLLHLIAGLERADAGTVALGGRDVGALRRRDRARRIAIAEQEVRDAPNLTVREVVALGRTPHLGLWGVPGDADHDVVERCLAETGLAAFARRGYDTLSGGERQRANLARALAQEPDLLLLDEPTNHLDLRAQLGTLTLLRRLVAGEPAVDGARTDASGAAAGKAPSTRSGAGAARRPTVLAALHDLNLAAAFADHVVVLAEGRVVTSGAPDAVLTAGLIASVWGVDAEVLAHPVTGRPVIAFTSLTAD</sequence>
<feature type="domain" description="ABC transporter" evidence="6">
    <location>
        <begin position="35"/>
        <end position="300"/>
    </location>
</feature>
<name>A0ABN2MJD1_9MICO</name>
<evidence type="ECO:0000256" key="5">
    <source>
        <dbReference type="SAM" id="MobiDB-lite"/>
    </source>
</evidence>
<dbReference type="Pfam" id="PF00005">
    <property type="entry name" value="ABC_tran"/>
    <property type="match status" value="1"/>
</dbReference>
<evidence type="ECO:0000256" key="3">
    <source>
        <dbReference type="ARBA" id="ARBA00022840"/>
    </source>
</evidence>
<keyword evidence="2" id="KW-0547">Nucleotide-binding</keyword>
<evidence type="ECO:0000256" key="4">
    <source>
        <dbReference type="ARBA" id="ARBA00022967"/>
    </source>
</evidence>
<dbReference type="InterPro" id="IPR017871">
    <property type="entry name" value="ABC_transporter-like_CS"/>
</dbReference>
<dbReference type="SUPFAM" id="SSF52540">
    <property type="entry name" value="P-loop containing nucleoside triphosphate hydrolases"/>
    <property type="match status" value="2"/>
</dbReference>
<evidence type="ECO:0000259" key="6">
    <source>
        <dbReference type="PROSITE" id="PS50893"/>
    </source>
</evidence>
<feature type="region of interest" description="Disordered" evidence="5">
    <location>
        <begin position="226"/>
        <end position="246"/>
    </location>
</feature>
<dbReference type="RefSeq" id="WP_157427109.1">
    <property type="nucleotide sequence ID" value="NZ_BAAANK010000002.1"/>
</dbReference>
<comment type="caution">
    <text evidence="7">The sequence shown here is derived from an EMBL/GenBank/DDBJ whole genome shotgun (WGS) entry which is preliminary data.</text>
</comment>
<dbReference type="PROSITE" id="PS00211">
    <property type="entry name" value="ABC_TRANSPORTER_1"/>
    <property type="match status" value="1"/>
</dbReference>
<dbReference type="PROSITE" id="PS50893">
    <property type="entry name" value="ABC_TRANSPORTER_2"/>
    <property type="match status" value="1"/>
</dbReference>
<feature type="region of interest" description="Disordered" evidence="5">
    <location>
        <begin position="1"/>
        <end position="32"/>
    </location>
</feature>
<accession>A0ABN2MJD1</accession>
<keyword evidence="1" id="KW-0813">Transport</keyword>
<evidence type="ECO:0000256" key="2">
    <source>
        <dbReference type="ARBA" id="ARBA00022741"/>
    </source>
</evidence>
<dbReference type="EMBL" id="BAAANK010000002">
    <property type="protein sequence ID" value="GAA1828180.1"/>
    <property type="molecule type" value="Genomic_DNA"/>
</dbReference>
<dbReference type="CDD" id="cd03214">
    <property type="entry name" value="ABC_Iron-Siderophores_B12_Hemin"/>
    <property type="match status" value="1"/>
</dbReference>
<dbReference type="InterPro" id="IPR003593">
    <property type="entry name" value="AAA+_ATPase"/>
</dbReference>
<evidence type="ECO:0000256" key="1">
    <source>
        <dbReference type="ARBA" id="ARBA00022448"/>
    </source>
</evidence>
<dbReference type="PANTHER" id="PTHR42794">
    <property type="entry name" value="HEMIN IMPORT ATP-BINDING PROTEIN HMUV"/>
    <property type="match status" value="1"/>
</dbReference>
<feature type="compositionally biased region" description="Low complexity" evidence="5">
    <location>
        <begin position="7"/>
        <end position="19"/>
    </location>
</feature>
<proteinExistence type="predicted"/>
<dbReference type="PANTHER" id="PTHR42794:SF1">
    <property type="entry name" value="HEMIN IMPORT ATP-BINDING PROTEIN HMUV"/>
    <property type="match status" value="1"/>
</dbReference>
<dbReference type="SMART" id="SM00382">
    <property type="entry name" value="AAA"/>
    <property type="match status" value="1"/>
</dbReference>
<keyword evidence="4" id="KW-1278">Translocase</keyword>
<dbReference type="Proteomes" id="UP001501746">
    <property type="component" value="Unassembled WGS sequence"/>
</dbReference>
<dbReference type="InterPro" id="IPR003439">
    <property type="entry name" value="ABC_transporter-like_ATP-bd"/>
</dbReference>
<protein>
    <submittedName>
        <fullName evidence="7">Siderophore ABC transporter ATP-binding protein CdtA</fullName>
    </submittedName>
</protein>
<keyword evidence="8" id="KW-1185">Reference proteome</keyword>
<organism evidence="7 8">
    <name type="scientific">Agromyces salentinus</name>
    <dbReference type="NCBI Taxonomy" id="269421"/>
    <lineage>
        <taxon>Bacteria</taxon>
        <taxon>Bacillati</taxon>
        <taxon>Actinomycetota</taxon>
        <taxon>Actinomycetes</taxon>
        <taxon>Micrococcales</taxon>
        <taxon>Microbacteriaceae</taxon>
        <taxon>Agromyces</taxon>
    </lineage>
</organism>
<dbReference type="Gene3D" id="3.40.50.300">
    <property type="entry name" value="P-loop containing nucleotide triphosphate hydrolases"/>
    <property type="match status" value="1"/>
</dbReference>
<evidence type="ECO:0000313" key="7">
    <source>
        <dbReference type="EMBL" id="GAA1828180.1"/>
    </source>
</evidence>
<evidence type="ECO:0000313" key="8">
    <source>
        <dbReference type="Proteomes" id="UP001501746"/>
    </source>
</evidence>
<reference evidence="7 8" key="1">
    <citation type="journal article" date="2019" name="Int. J. Syst. Evol. Microbiol.">
        <title>The Global Catalogue of Microorganisms (GCM) 10K type strain sequencing project: providing services to taxonomists for standard genome sequencing and annotation.</title>
        <authorList>
            <consortium name="The Broad Institute Genomics Platform"/>
            <consortium name="The Broad Institute Genome Sequencing Center for Infectious Disease"/>
            <person name="Wu L."/>
            <person name="Ma J."/>
        </authorList>
    </citation>
    <scope>NUCLEOTIDE SEQUENCE [LARGE SCALE GENOMIC DNA]</scope>
    <source>
        <strain evidence="7 8">JCM 14323</strain>
    </source>
</reference>
<keyword evidence="3 7" id="KW-0067">ATP-binding</keyword>
<dbReference type="InterPro" id="IPR027417">
    <property type="entry name" value="P-loop_NTPase"/>
</dbReference>
<gene>
    <name evidence="7" type="primary">cdtA</name>
    <name evidence="7" type="ORF">GCM10009750_09670</name>
</gene>